<accession>A0A7Y9IZD8</accession>
<dbReference type="NCBIfam" id="NF006562">
    <property type="entry name" value="PRK09065.1"/>
    <property type="match status" value="1"/>
</dbReference>
<dbReference type="InterPro" id="IPR044992">
    <property type="entry name" value="ChyE-like"/>
</dbReference>
<dbReference type="PANTHER" id="PTHR42695:SF5">
    <property type="entry name" value="GLUTAMINE AMIDOTRANSFERASE YLR126C-RELATED"/>
    <property type="match status" value="1"/>
</dbReference>
<dbReference type="Proteomes" id="UP000542125">
    <property type="component" value="Unassembled WGS sequence"/>
</dbReference>
<dbReference type="RefSeq" id="WP_179590279.1">
    <property type="nucleotide sequence ID" value="NZ_JACBYR010000003.1"/>
</dbReference>
<dbReference type="CDD" id="cd01741">
    <property type="entry name" value="GATase1_1"/>
    <property type="match status" value="1"/>
</dbReference>
<dbReference type="PROSITE" id="PS51273">
    <property type="entry name" value="GATASE_TYPE_1"/>
    <property type="match status" value="1"/>
</dbReference>
<proteinExistence type="predicted"/>
<dbReference type="Gene3D" id="3.40.50.880">
    <property type="match status" value="1"/>
</dbReference>
<sequence>MSQATRRPIVIIQTGLPPDAIQTRHGGFAQMIRDAAGLSDAEVRVVAVHEGETLEAPGQYCAALITGSPAMVTDGADWSERTAAWIRDAVDAKLPILGICYGHQLIAHALGGTVGYHPLGREVGTQPVELLAAAQNDPIVGHLPPTFFAHLIHQQSVLQLPPGAQVLARSSHDPHQIVRYADHVLSTQYHPEFCTGVMTTYLNHYEPKLGAEGFDVPTLRAELQPTPHAQQMLQGFVQRYAMAA</sequence>
<dbReference type="SUPFAM" id="SSF52317">
    <property type="entry name" value="Class I glutamine amidotransferase-like"/>
    <property type="match status" value="1"/>
</dbReference>
<protein>
    <submittedName>
        <fullName evidence="2">GMP synthase (Glutamine-hydrolyzing)</fullName>
        <ecNumber evidence="2">6.3.5.2</ecNumber>
    </submittedName>
</protein>
<dbReference type="EMBL" id="JACBYR010000003">
    <property type="protein sequence ID" value="NYE85839.1"/>
    <property type="molecule type" value="Genomic_DNA"/>
</dbReference>
<dbReference type="AlphaFoldDB" id="A0A7Y9IZD8"/>
<dbReference type="EC" id="6.3.5.2" evidence="2"/>
<dbReference type="Pfam" id="PF00117">
    <property type="entry name" value="GATase"/>
    <property type="match status" value="1"/>
</dbReference>
<dbReference type="GO" id="GO:0005829">
    <property type="term" value="C:cytosol"/>
    <property type="evidence" value="ECO:0007669"/>
    <property type="project" value="TreeGrafter"/>
</dbReference>
<comment type="caution">
    <text evidence="2">The sequence shown here is derived from an EMBL/GenBank/DDBJ whole genome shotgun (WGS) entry which is preliminary data.</text>
</comment>
<reference evidence="2 3" key="1">
    <citation type="submission" date="2020-07" db="EMBL/GenBank/DDBJ databases">
        <title>Genomic Encyclopedia of Type Strains, Phase IV (KMG-V): Genome sequencing to study the core and pangenomes of soil and plant-associated prokaryotes.</title>
        <authorList>
            <person name="Whitman W."/>
        </authorList>
    </citation>
    <scope>NUCLEOTIDE SEQUENCE [LARGE SCALE GENOMIC DNA]</scope>
    <source>
        <strain evidence="2 3">SAS40</strain>
    </source>
</reference>
<evidence type="ECO:0000313" key="2">
    <source>
        <dbReference type="EMBL" id="NYE85839.1"/>
    </source>
</evidence>
<dbReference type="GO" id="GO:0003922">
    <property type="term" value="F:GMP synthase (glutamine-hydrolyzing) activity"/>
    <property type="evidence" value="ECO:0007669"/>
    <property type="project" value="UniProtKB-EC"/>
</dbReference>
<dbReference type="PANTHER" id="PTHR42695">
    <property type="entry name" value="GLUTAMINE AMIDOTRANSFERASE YLR126C-RELATED"/>
    <property type="match status" value="1"/>
</dbReference>
<organism evidence="2 3">
    <name type="scientific">Pigmentiphaga litoralis</name>
    <dbReference type="NCBI Taxonomy" id="516702"/>
    <lineage>
        <taxon>Bacteria</taxon>
        <taxon>Pseudomonadati</taxon>
        <taxon>Pseudomonadota</taxon>
        <taxon>Betaproteobacteria</taxon>
        <taxon>Burkholderiales</taxon>
        <taxon>Alcaligenaceae</taxon>
        <taxon>Pigmentiphaga</taxon>
    </lineage>
</organism>
<feature type="domain" description="Glutamine amidotransferase" evidence="1">
    <location>
        <begin position="27"/>
        <end position="198"/>
    </location>
</feature>
<name>A0A7Y9IZD8_9BURK</name>
<gene>
    <name evidence="2" type="ORF">FHW18_005158</name>
</gene>
<dbReference type="InterPro" id="IPR029062">
    <property type="entry name" value="Class_I_gatase-like"/>
</dbReference>
<keyword evidence="2" id="KW-0436">Ligase</keyword>
<dbReference type="InterPro" id="IPR017926">
    <property type="entry name" value="GATASE"/>
</dbReference>
<keyword evidence="3" id="KW-1185">Reference proteome</keyword>
<evidence type="ECO:0000313" key="3">
    <source>
        <dbReference type="Proteomes" id="UP000542125"/>
    </source>
</evidence>
<evidence type="ECO:0000259" key="1">
    <source>
        <dbReference type="Pfam" id="PF00117"/>
    </source>
</evidence>